<feature type="domain" description="DUF3887" evidence="2">
    <location>
        <begin position="30"/>
        <end position="85"/>
    </location>
</feature>
<feature type="signal peptide" evidence="1">
    <location>
        <begin position="1"/>
        <end position="19"/>
    </location>
</feature>
<proteinExistence type="predicted"/>
<evidence type="ECO:0000256" key="1">
    <source>
        <dbReference type="SAM" id="SignalP"/>
    </source>
</evidence>
<dbReference type="Gene3D" id="3.10.450.590">
    <property type="match status" value="1"/>
</dbReference>
<dbReference type="InterPro" id="IPR024981">
    <property type="entry name" value="DUF3887"/>
</dbReference>
<dbReference type="EMBL" id="JBHSLA010000003">
    <property type="protein sequence ID" value="MFC5195773.1"/>
    <property type="molecule type" value="Genomic_DNA"/>
</dbReference>
<accession>A0ABW0C6D8</accession>
<protein>
    <submittedName>
        <fullName evidence="3">DUF3887 domain-containing protein</fullName>
    </submittedName>
</protein>
<evidence type="ECO:0000313" key="3">
    <source>
        <dbReference type="EMBL" id="MFC5195773.1"/>
    </source>
</evidence>
<feature type="chain" id="PRO_5047500600" evidence="1">
    <location>
        <begin position="20"/>
        <end position="98"/>
    </location>
</feature>
<organism evidence="3 4">
    <name type="scientific">Bizionia hallyeonensis</name>
    <dbReference type="NCBI Taxonomy" id="1123757"/>
    <lineage>
        <taxon>Bacteria</taxon>
        <taxon>Pseudomonadati</taxon>
        <taxon>Bacteroidota</taxon>
        <taxon>Flavobacteriia</taxon>
        <taxon>Flavobacteriales</taxon>
        <taxon>Flavobacteriaceae</taxon>
        <taxon>Bizionia</taxon>
    </lineage>
</organism>
<dbReference type="Pfam" id="PF13026">
    <property type="entry name" value="DUF3887"/>
    <property type="match status" value="1"/>
</dbReference>
<name>A0ABW0C6D8_9FLAO</name>
<dbReference type="RefSeq" id="WP_376860782.1">
    <property type="nucleotide sequence ID" value="NZ_JBHSLA010000003.1"/>
</dbReference>
<keyword evidence="4" id="KW-1185">Reference proteome</keyword>
<gene>
    <name evidence="3" type="ORF">ACFPH8_10565</name>
</gene>
<dbReference type="Proteomes" id="UP001596162">
    <property type="component" value="Unassembled WGS sequence"/>
</dbReference>
<sequence length="98" mass="11433">MKKTPLLIILLFTSILSFAQTEKENDKNIAEKFEKFFNSSDYSRIFELFSDDMKNALPKEQAKEFFVGLKTQAVKINALEFTKYVRGSFVSFPYNRTV</sequence>
<comment type="caution">
    <text evidence="3">The sequence shown here is derived from an EMBL/GenBank/DDBJ whole genome shotgun (WGS) entry which is preliminary data.</text>
</comment>
<evidence type="ECO:0000313" key="4">
    <source>
        <dbReference type="Proteomes" id="UP001596162"/>
    </source>
</evidence>
<keyword evidence="1" id="KW-0732">Signal</keyword>
<reference evidence="4" key="1">
    <citation type="journal article" date="2019" name="Int. J. Syst. Evol. Microbiol.">
        <title>The Global Catalogue of Microorganisms (GCM) 10K type strain sequencing project: providing services to taxonomists for standard genome sequencing and annotation.</title>
        <authorList>
            <consortium name="The Broad Institute Genomics Platform"/>
            <consortium name="The Broad Institute Genome Sequencing Center for Infectious Disease"/>
            <person name="Wu L."/>
            <person name="Ma J."/>
        </authorList>
    </citation>
    <scope>NUCLEOTIDE SEQUENCE [LARGE SCALE GENOMIC DNA]</scope>
    <source>
        <strain evidence="4">JCM 17978</strain>
    </source>
</reference>
<evidence type="ECO:0000259" key="2">
    <source>
        <dbReference type="Pfam" id="PF13026"/>
    </source>
</evidence>